<proteinExistence type="predicted"/>
<keyword evidence="2" id="KW-1185">Reference proteome</keyword>
<name>A0A9P6AW21_9AGAM</name>
<gene>
    <name evidence="1" type="ORF">BS47DRAFT_1393725</name>
</gene>
<reference evidence="1" key="1">
    <citation type="journal article" date="2020" name="Nat. Commun.">
        <title>Large-scale genome sequencing of mycorrhizal fungi provides insights into the early evolution of symbiotic traits.</title>
        <authorList>
            <person name="Miyauchi S."/>
            <person name="Kiss E."/>
            <person name="Kuo A."/>
            <person name="Drula E."/>
            <person name="Kohler A."/>
            <person name="Sanchez-Garcia M."/>
            <person name="Morin E."/>
            <person name="Andreopoulos B."/>
            <person name="Barry K.W."/>
            <person name="Bonito G."/>
            <person name="Buee M."/>
            <person name="Carver A."/>
            <person name="Chen C."/>
            <person name="Cichocki N."/>
            <person name="Clum A."/>
            <person name="Culley D."/>
            <person name="Crous P.W."/>
            <person name="Fauchery L."/>
            <person name="Girlanda M."/>
            <person name="Hayes R.D."/>
            <person name="Keri Z."/>
            <person name="LaButti K."/>
            <person name="Lipzen A."/>
            <person name="Lombard V."/>
            <person name="Magnuson J."/>
            <person name="Maillard F."/>
            <person name="Murat C."/>
            <person name="Nolan M."/>
            <person name="Ohm R.A."/>
            <person name="Pangilinan J."/>
            <person name="Pereira M.F."/>
            <person name="Perotto S."/>
            <person name="Peter M."/>
            <person name="Pfister S."/>
            <person name="Riley R."/>
            <person name="Sitrit Y."/>
            <person name="Stielow J.B."/>
            <person name="Szollosi G."/>
            <person name="Zifcakova L."/>
            <person name="Stursova M."/>
            <person name="Spatafora J.W."/>
            <person name="Tedersoo L."/>
            <person name="Vaario L.M."/>
            <person name="Yamada A."/>
            <person name="Yan M."/>
            <person name="Wang P."/>
            <person name="Xu J."/>
            <person name="Bruns T."/>
            <person name="Baldrian P."/>
            <person name="Vilgalys R."/>
            <person name="Dunand C."/>
            <person name="Henrissat B."/>
            <person name="Grigoriev I.V."/>
            <person name="Hibbett D."/>
            <person name="Nagy L.G."/>
            <person name="Martin F.M."/>
        </authorList>
    </citation>
    <scope>NUCLEOTIDE SEQUENCE</scope>
    <source>
        <strain evidence="1">UP504</strain>
    </source>
</reference>
<dbReference type="EMBL" id="MU128979">
    <property type="protein sequence ID" value="KAF9512982.1"/>
    <property type="molecule type" value="Genomic_DNA"/>
</dbReference>
<sequence length="100" mass="11271">MEPLAKAIPFVDDEHYHSWSPNAVYAAELAVTSRWETCKSIWPALPPGAIPMDRAHSTIISALKHFINPAWNEKSEGTSPKRHYLMSRYYTSPPPPSLLP</sequence>
<evidence type="ECO:0000313" key="2">
    <source>
        <dbReference type="Proteomes" id="UP000886523"/>
    </source>
</evidence>
<protein>
    <submittedName>
        <fullName evidence="1">Uncharacterized protein</fullName>
    </submittedName>
</protein>
<dbReference type="AlphaFoldDB" id="A0A9P6AW21"/>
<dbReference type="Proteomes" id="UP000886523">
    <property type="component" value="Unassembled WGS sequence"/>
</dbReference>
<organism evidence="1 2">
    <name type="scientific">Hydnum rufescens UP504</name>
    <dbReference type="NCBI Taxonomy" id="1448309"/>
    <lineage>
        <taxon>Eukaryota</taxon>
        <taxon>Fungi</taxon>
        <taxon>Dikarya</taxon>
        <taxon>Basidiomycota</taxon>
        <taxon>Agaricomycotina</taxon>
        <taxon>Agaricomycetes</taxon>
        <taxon>Cantharellales</taxon>
        <taxon>Hydnaceae</taxon>
        <taxon>Hydnum</taxon>
    </lineage>
</organism>
<evidence type="ECO:0000313" key="1">
    <source>
        <dbReference type="EMBL" id="KAF9512982.1"/>
    </source>
</evidence>
<comment type="caution">
    <text evidence="1">The sequence shown here is derived from an EMBL/GenBank/DDBJ whole genome shotgun (WGS) entry which is preliminary data.</text>
</comment>
<accession>A0A9P6AW21</accession>